<evidence type="ECO:0000313" key="2">
    <source>
        <dbReference type="EMBL" id="RIV87227.1"/>
    </source>
</evidence>
<feature type="signal peptide" evidence="1">
    <location>
        <begin position="1"/>
        <end position="19"/>
    </location>
</feature>
<dbReference type="AlphaFoldDB" id="A0A3A1P937"/>
<dbReference type="PROSITE" id="PS51257">
    <property type="entry name" value="PROKAR_LIPOPROTEIN"/>
    <property type="match status" value="1"/>
</dbReference>
<evidence type="ECO:0000313" key="3">
    <source>
        <dbReference type="Proteomes" id="UP000265366"/>
    </source>
</evidence>
<evidence type="ECO:0008006" key="4">
    <source>
        <dbReference type="Google" id="ProtNLM"/>
    </source>
</evidence>
<dbReference type="Proteomes" id="UP000265366">
    <property type="component" value="Unassembled WGS sequence"/>
</dbReference>
<gene>
    <name evidence="2" type="ORF">D2V17_08690</name>
</gene>
<accession>A0A3A1P937</accession>
<organism evidence="2 3">
    <name type="scientific">Aurantiacibacter xanthus</name>
    <dbReference type="NCBI Taxonomy" id="1784712"/>
    <lineage>
        <taxon>Bacteria</taxon>
        <taxon>Pseudomonadati</taxon>
        <taxon>Pseudomonadota</taxon>
        <taxon>Alphaproteobacteria</taxon>
        <taxon>Sphingomonadales</taxon>
        <taxon>Erythrobacteraceae</taxon>
        <taxon>Aurantiacibacter</taxon>
    </lineage>
</organism>
<feature type="chain" id="PRO_5017277962" description="Lipoprotein" evidence="1">
    <location>
        <begin position="20"/>
        <end position="170"/>
    </location>
</feature>
<keyword evidence="3" id="KW-1185">Reference proteome</keyword>
<protein>
    <recommendedName>
        <fullName evidence="4">Lipoprotein</fullName>
    </recommendedName>
</protein>
<evidence type="ECO:0000256" key="1">
    <source>
        <dbReference type="SAM" id="SignalP"/>
    </source>
</evidence>
<proteinExistence type="predicted"/>
<sequence length="170" mass="18106">MMRGVFVFAGALALFGCVAVPGGDNALPAPLPKLSQQHAAPQLALLDSALADHFAELPEPTTCVAESDGRTSEALPPEGEKALMERHPRLAPFARCTLRDGNWVDAEAEEGAPNAAMVVELANFTCADEFSCTGWIRMVRGIEGMTTNRFGMEWGANGWVIAPAPVRIAE</sequence>
<dbReference type="EMBL" id="QXFM01000077">
    <property type="protein sequence ID" value="RIV87227.1"/>
    <property type="molecule type" value="Genomic_DNA"/>
</dbReference>
<keyword evidence="1" id="KW-0732">Signal</keyword>
<name>A0A3A1P937_9SPHN</name>
<comment type="caution">
    <text evidence="2">The sequence shown here is derived from an EMBL/GenBank/DDBJ whole genome shotgun (WGS) entry which is preliminary data.</text>
</comment>
<reference evidence="2 3" key="1">
    <citation type="submission" date="2018-08" db="EMBL/GenBank/DDBJ databases">
        <title>Erythrobacter zhengii sp.nov., a bacterium isolated from deep-sea sediment.</title>
        <authorList>
            <person name="Fang C."/>
            <person name="Wu Y.-H."/>
            <person name="Sun C."/>
            <person name="Wang H."/>
            <person name="Cheng H."/>
            <person name="Meng F.-X."/>
            <person name="Wang C.-S."/>
            <person name="Xu X.-W."/>
        </authorList>
    </citation>
    <scope>NUCLEOTIDE SEQUENCE [LARGE SCALE GENOMIC DNA]</scope>
    <source>
        <strain evidence="2 3">CCTCC AB 2015396</strain>
    </source>
</reference>